<dbReference type="Proteomes" id="UP000767392">
    <property type="component" value="Unassembled WGS sequence"/>
</dbReference>
<feature type="compositionally biased region" description="Polar residues" evidence="1">
    <location>
        <begin position="414"/>
        <end position="440"/>
    </location>
</feature>
<evidence type="ECO:0000313" key="2">
    <source>
        <dbReference type="EMBL" id="TPR14367.1"/>
    </source>
</evidence>
<evidence type="ECO:0000256" key="1">
    <source>
        <dbReference type="SAM" id="MobiDB-lite"/>
    </source>
</evidence>
<accession>A0ABY2YT17</accession>
<sequence>MLYNKNQFLKSKDKKIMRKVKKEWVVISFATLSFLGAASVYGLSMNDISAHASGNNENSVVTEQLDAAQGDNTDPQYTWTVRNASASVNNVSQSANVNSSVASSVASHDFNGSGNQIKVDSSATSSGVKNIAVQSSSINGYSKAASAQTRNNNLQESSSAVFAKSNANSAYSDTSNAASDAIIQKSAYSMAQSANSQNSQASTDASNAGNNYSQMSNNYAIASTANSMNNSLGSKGRTNEYNSIASYYNTISADYNNVSNAENNINGNSANIGNSEVASNTNNYVQNAWSSINNSNNYGGSLASSNNNSLATKSLFDSSEYVNESSYEASLSSASVAIVSASNSISSVSAADVLAEEDLKRILNSDIYQRELGTGDAWSQIQNHQQPVINSSNNTNSYVNAFNGVTDAWKEYNNKNQGAGTQSVPNYINYKNVTNPNDPNSVDPYLNSGNASVNRENLAQIKQGQIPSDPNATHETQSESQNIVNNETANVDYNAGITYFLSHQGYYDAETGKWNGTSTNQAYTPDKNSDNAYDQAYMGAQEAISKQWKSDNTLSYDIQNGQIFAPTSTSTNIYFNEGFNDVVNQVNQGTAFISNAIQFNNAIYTGNQVSGDSNQYASLDRNEYYYQHINNVKFVQDINFQNTTFGTSSGSTEYDNYLDPYYNSYGTLTYDGQNHAADFGDALYSMDDNGLLNIKNFSALYGTNFYGPFKLESYGTLNYSNVTYVGSQLMMSNDVDVNVYNNLNVFSVGRYMNPWGQLATTEAWNYLSDNNINGGYGDDQQNFQINNFTLKSNSNYYGSTTGGNVVEADGNFTIDSNAHMKLAPMGAHFGAEDSVGTAAVGLYLKSSGNVLIKPGAQVDIVPQSDGSFGNGQGLYIDNGSLTIDNGTLNIEDNGSPYNSYANTIDGTVNVKNGGSLNVYGSNLGQYSNYDGYLLYVEETLNITNRGNLYIHTDGSGGNLTLLYNSGALNISNPGKHVTLQIDNGSNNNNNKGNGTLFYGNNINAYSVKYSLGYDSEGRINNPSPDMPYYQVMVPTSGNIQYYDLGQGNLVTSNDVINNDKYLSFSSTPNAFFDGQSELVQNSAGQYEIIGKVELSNLPSNDNDNPNRLEKDANGKVYMEIQSDGFAQGIVTQDIQLFDNNGNFVQNLPYSTDTKDPELEKLIDDRIKNDTAFTCAIPVPTQDVNGNNLQDGYEIKFIYHLPARPTANVSVQTHYFVTDPEQIIYSNGTVSTYLRNPLDQNQYVDTVSTPNNNFIQPPIISIDSGIGDGTIDGINSSKINNSNENPGYSYTKTQNWIVSYSKSTFSDKSSYENAYIDAYKGYKQAETDYELNQYNPENYNKNSYSYVTGYEAYNNDLKQGFSDKIVNNNVNDNSNYTAYNRGVDEASGVIDTTSGVYNKSNNNFSYQLGMTNFNNSFNNEINNPTMIDYNQNVNSPSYHYGIIMANGLIDGQNNYNKSDGVIPFDRIAYNNGILASEGVNDGINNQFKESAQSYIYTAAYKASSEGFNQSNINDNSNQYQQNIYNIGFASKNGLINLVHGISTNEDANYGNYNSAQKAAYNNAQLAGKAGADGNINESENFAASLNLPANNVGLIAYKGMNDASEQQDHSTSYDGLNKVAYVNAQMAYAAGLAGNSDTNFDAAKNLIAYNVGLAAKRGITDYNVGIHEDFAHLTPYNDWNTSQQQAYINAQKAYAAGLSNNQTNADARLNSTANEVGQAAYNGAADALAGNDNNKYIGDKQVAYANAQTAYTAGLTGQAVTTQAAINNP</sequence>
<dbReference type="EMBL" id="QUAM01000003">
    <property type="protein sequence ID" value="TPR14367.1"/>
    <property type="molecule type" value="Genomic_DNA"/>
</dbReference>
<reference evidence="2 3" key="1">
    <citation type="submission" date="2018-08" db="EMBL/GenBank/DDBJ databases">
        <title>Comparative genomics of wild bee and flower associated Lactobacillus reveals potential adaptation to the bee host.</title>
        <authorList>
            <person name="Vuong H.Q."/>
            <person name="Mcfrederick Q.S."/>
        </authorList>
    </citation>
    <scope>NUCLEOTIDE SEQUENCE [LARGE SCALE GENOMIC DNA]</scope>
    <source>
        <strain evidence="2 3">HV_04</strain>
    </source>
</reference>
<feature type="region of interest" description="Disordered" evidence="1">
    <location>
        <begin position="413"/>
        <end position="450"/>
    </location>
</feature>
<feature type="non-terminal residue" evidence="2">
    <location>
        <position position="1768"/>
    </location>
</feature>
<evidence type="ECO:0008006" key="4">
    <source>
        <dbReference type="Google" id="ProtNLM"/>
    </source>
</evidence>
<protein>
    <recommendedName>
        <fullName evidence="4">DUF5776 domain-containing protein</fullName>
    </recommendedName>
</protein>
<comment type="caution">
    <text evidence="2">The sequence shown here is derived from an EMBL/GenBank/DDBJ whole genome shotgun (WGS) entry which is preliminary data.</text>
</comment>
<proteinExistence type="predicted"/>
<keyword evidence="3" id="KW-1185">Reference proteome</keyword>
<name>A0ABY2YT17_9LACO</name>
<dbReference type="RefSeq" id="WP_140921719.1">
    <property type="nucleotide sequence ID" value="NZ_QUAM01000003.1"/>
</dbReference>
<organism evidence="2 3">
    <name type="scientific">Apilactobacillus timberlakei</name>
    <dbReference type="NCBI Taxonomy" id="2008380"/>
    <lineage>
        <taxon>Bacteria</taxon>
        <taxon>Bacillati</taxon>
        <taxon>Bacillota</taxon>
        <taxon>Bacilli</taxon>
        <taxon>Lactobacillales</taxon>
        <taxon>Lactobacillaceae</taxon>
        <taxon>Apilactobacillus</taxon>
    </lineage>
</organism>
<evidence type="ECO:0000313" key="3">
    <source>
        <dbReference type="Proteomes" id="UP000767392"/>
    </source>
</evidence>
<gene>
    <name evidence="2" type="ORF">DY048_05315</name>
</gene>